<keyword evidence="1" id="KW-0175">Coiled coil</keyword>
<dbReference type="AlphaFoldDB" id="A0A7S3D4E6"/>
<organism evidence="2">
    <name type="scientific">Palpitomonas bilix</name>
    <dbReference type="NCBI Taxonomy" id="652834"/>
    <lineage>
        <taxon>Eukaryota</taxon>
        <taxon>Eukaryota incertae sedis</taxon>
    </lineage>
</organism>
<accession>A0A7S3D4E6</accession>
<name>A0A7S3D4E6_9EUKA</name>
<gene>
    <name evidence="2" type="ORF">PBIL07802_LOCUS8371</name>
</gene>
<dbReference type="Gene3D" id="1.10.287.1490">
    <property type="match status" value="1"/>
</dbReference>
<feature type="coiled-coil region" evidence="1">
    <location>
        <begin position="24"/>
        <end position="170"/>
    </location>
</feature>
<evidence type="ECO:0000256" key="1">
    <source>
        <dbReference type="SAM" id="Coils"/>
    </source>
</evidence>
<proteinExistence type="predicted"/>
<sequence length="172" mass="20387">MESRGGSDKEKKLADQLLFLKREVQDRETERNELRVALEAKENDVNALERQVFKLQQYVDIEKSENARLISKVREHEGHVEEMKNTMDAVRKEKMLLMSHIESKEEEIKKLNEEVHSATVLEHEEVERVKRLKEEVNAQIADKLRLQNEVEAYKREIESLREQLEYAKDKMG</sequence>
<dbReference type="EMBL" id="HBIB01012752">
    <property type="protein sequence ID" value="CAE0246188.1"/>
    <property type="molecule type" value="Transcribed_RNA"/>
</dbReference>
<evidence type="ECO:0000313" key="2">
    <source>
        <dbReference type="EMBL" id="CAE0246188.1"/>
    </source>
</evidence>
<reference evidence="2" key="1">
    <citation type="submission" date="2021-01" db="EMBL/GenBank/DDBJ databases">
        <authorList>
            <person name="Corre E."/>
            <person name="Pelletier E."/>
            <person name="Niang G."/>
            <person name="Scheremetjew M."/>
            <person name="Finn R."/>
            <person name="Kale V."/>
            <person name="Holt S."/>
            <person name="Cochrane G."/>
            <person name="Meng A."/>
            <person name="Brown T."/>
            <person name="Cohen L."/>
        </authorList>
    </citation>
    <scope>NUCLEOTIDE SEQUENCE</scope>
    <source>
        <strain evidence="2">NIES-2562</strain>
    </source>
</reference>
<protein>
    <submittedName>
        <fullName evidence="2">Uncharacterized protein</fullName>
    </submittedName>
</protein>